<dbReference type="EMBL" id="JABSTQ010010098">
    <property type="protein sequence ID" value="KAG0423464.1"/>
    <property type="molecule type" value="Genomic_DNA"/>
</dbReference>
<keyword evidence="2" id="KW-1185">Reference proteome</keyword>
<proteinExistence type="predicted"/>
<organism evidence="1 2">
    <name type="scientific">Ixodes persulcatus</name>
    <name type="common">Taiga tick</name>
    <dbReference type="NCBI Taxonomy" id="34615"/>
    <lineage>
        <taxon>Eukaryota</taxon>
        <taxon>Metazoa</taxon>
        <taxon>Ecdysozoa</taxon>
        <taxon>Arthropoda</taxon>
        <taxon>Chelicerata</taxon>
        <taxon>Arachnida</taxon>
        <taxon>Acari</taxon>
        <taxon>Parasitiformes</taxon>
        <taxon>Ixodida</taxon>
        <taxon>Ixodoidea</taxon>
        <taxon>Ixodidae</taxon>
        <taxon>Ixodinae</taxon>
        <taxon>Ixodes</taxon>
    </lineage>
</organism>
<evidence type="ECO:0000313" key="2">
    <source>
        <dbReference type="Proteomes" id="UP000805193"/>
    </source>
</evidence>
<gene>
    <name evidence="1" type="ORF">HPB47_000765</name>
</gene>
<protein>
    <submittedName>
        <fullName evidence="1">Uncharacterized protein</fullName>
    </submittedName>
</protein>
<name>A0AC60PQU2_IXOPE</name>
<dbReference type="Proteomes" id="UP000805193">
    <property type="component" value="Unassembled WGS sequence"/>
</dbReference>
<reference evidence="1 2" key="1">
    <citation type="journal article" date="2020" name="Cell">
        <title>Large-Scale Comparative Analyses of Tick Genomes Elucidate Their Genetic Diversity and Vector Capacities.</title>
        <authorList>
            <consortium name="Tick Genome and Microbiome Consortium (TIGMIC)"/>
            <person name="Jia N."/>
            <person name="Wang J."/>
            <person name="Shi W."/>
            <person name="Du L."/>
            <person name="Sun Y."/>
            <person name="Zhan W."/>
            <person name="Jiang J.F."/>
            <person name="Wang Q."/>
            <person name="Zhang B."/>
            <person name="Ji P."/>
            <person name="Bell-Sakyi L."/>
            <person name="Cui X.M."/>
            <person name="Yuan T.T."/>
            <person name="Jiang B.G."/>
            <person name="Yang W.F."/>
            <person name="Lam T.T."/>
            <person name="Chang Q.C."/>
            <person name="Ding S.J."/>
            <person name="Wang X.J."/>
            <person name="Zhu J.G."/>
            <person name="Ruan X.D."/>
            <person name="Zhao L."/>
            <person name="Wei J.T."/>
            <person name="Ye R.Z."/>
            <person name="Que T.C."/>
            <person name="Du C.H."/>
            <person name="Zhou Y.H."/>
            <person name="Cheng J.X."/>
            <person name="Dai P.F."/>
            <person name="Guo W.B."/>
            <person name="Han X.H."/>
            <person name="Huang E.J."/>
            <person name="Li L.F."/>
            <person name="Wei W."/>
            <person name="Gao Y.C."/>
            <person name="Liu J.Z."/>
            <person name="Shao H.Z."/>
            <person name="Wang X."/>
            <person name="Wang C.C."/>
            <person name="Yang T.C."/>
            <person name="Huo Q.B."/>
            <person name="Li W."/>
            <person name="Chen H.Y."/>
            <person name="Chen S.E."/>
            <person name="Zhou L.G."/>
            <person name="Ni X.B."/>
            <person name="Tian J.H."/>
            <person name="Sheng Y."/>
            <person name="Liu T."/>
            <person name="Pan Y.S."/>
            <person name="Xia L.Y."/>
            <person name="Li J."/>
            <person name="Zhao F."/>
            <person name="Cao W.C."/>
        </authorList>
    </citation>
    <scope>NUCLEOTIDE SEQUENCE [LARGE SCALE GENOMIC DNA]</scope>
    <source>
        <strain evidence="1">Iper-2018</strain>
    </source>
</reference>
<evidence type="ECO:0000313" key="1">
    <source>
        <dbReference type="EMBL" id="KAG0423464.1"/>
    </source>
</evidence>
<accession>A0AC60PQU2</accession>
<sequence>MTSKNVPNTQGVANVLSERQLLLEQVEIEEERARQHDKHLKDFRLQITLYEEKIQGLDENIERGKATLNTSELYLKSLTKNFFSLQQQERDLQEKLALQEQKSAARLKQLSEDEANLKSLLSTIKRVEKDLKDSQGITKLEESVKELAEKYASKEAYLLSLKEQIYRRKEEKRRAATQPFVKLATLYENSEAAKQSIKCLNDKIHQLQLKIKDLKIRQDKSNQKKAAGKEPFKLLPITYAPSQVTAPSPTRQSTHSIYFDKQSRQTSTTTPAETSRVQDPAAPKPVPCSPRFAKPALSTPAALDKTTIHRALELLESPSRQSVSQASSTYLDDLKTLMSTTRAGFTKRSMEPDPRNSEVVPPKQPRNRQEWLLPGPRTIGEPKSGIQLPSLPRISVAAAVRPNNQNLDLRMTKSPKSSYKYAKEPNGQYQKYSKEQTDQYQDLQAAKTSGPSYKHAEGVTGEHEDSKTTESPGRKGQSVPGGFALSNVQMEICTTSQSFDSGSQAQPLSSTSPGMLAEREFHSGSTKLSDVDSEILKFDTISEVRHEAFDVFGEDNADVQGETSGFQLAPKGYRQGQPKFLF</sequence>
<comment type="caution">
    <text evidence="1">The sequence shown here is derived from an EMBL/GenBank/DDBJ whole genome shotgun (WGS) entry which is preliminary data.</text>
</comment>